<dbReference type="Gene3D" id="3.40.50.300">
    <property type="entry name" value="P-loop containing nucleotide triphosphate hydrolases"/>
    <property type="match status" value="1"/>
</dbReference>
<dbReference type="GO" id="GO:0005525">
    <property type="term" value="F:GTP binding"/>
    <property type="evidence" value="ECO:0007669"/>
    <property type="project" value="InterPro"/>
</dbReference>
<accession>A0A198AM61</accession>
<sequence>MAYCLGFAGYSDSGKTTLIARLLVEMKYRGHRIGVMKHDAHGHYKEVQGADSTVFVERDADVVVTISPNALHVYEKMESPCLEEQLAAYDHLDYIFIEGFKKEKHPKIGVYRTIEQKELLKGLAPSLIAVATDLTNVDDDLALPRLNLNDIRGIADFIEQFFVNCQF</sequence>
<dbReference type="PANTHER" id="PTHR40072">
    <property type="entry name" value="MOLYBDOPTERIN-GUANINE DINUCLEOTIDE BIOSYNTHESIS ADAPTER PROTEIN-RELATED"/>
    <property type="match status" value="1"/>
</dbReference>
<dbReference type="AlphaFoldDB" id="A0A198AM61"/>
<dbReference type="EMBL" id="LYPB01000045">
    <property type="protein sequence ID" value="OAS22347.1"/>
    <property type="molecule type" value="Genomic_DNA"/>
</dbReference>
<dbReference type="InterPro" id="IPR052539">
    <property type="entry name" value="MGD_biosynthesis_adapter"/>
</dbReference>
<feature type="domain" description="Molybdopterin-guanine dinucleotide biosynthesis protein B (MobB)" evidence="1">
    <location>
        <begin position="5"/>
        <end position="133"/>
    </location>
</feature>
<gene>
    <name evidence="2" type="ORF">A8708_12305</name>
</gene>
<dbReference type="GO" id="GO:0006777">
    <property type="term" value="P:Mo-molybdopterin cofactor biosynthetic process"/>
    <property type="evidence" value="ECO:0007669"/>
    <property type="project" value="InterPro"/>
</dbReference>
<protein>
    <submittedName>
        <fullName evidence="2">Molybdopterin-guanine dinucleotide biosynthesis protein B</fullName>
    </submittedName>
</protein>
<proteinExistence type="predicted"/>
<dbReference type="CDD" id="cd03116">
    <property type="entry name" value="MobB"/>
    <property type="match status" value="1"/>
</dbReference>
<dbReference type="PANTHER" id="PTHR40072:SF1">
    <property type="entry name" value="MOLYBDOPTERIN-GUANINE DINUCLEOTIDE BIOSYNTHESIS ADAPTER PROTEIN"/>
    <property type="match status" value="1"/>
</dbReference>
<dbReference type="InterPro" id="IPR027417">
    <property type="entry name" value="P-loop_NTPase"/>
</dbReference>
<dbReference type="InterPro" id="IPR004435">
    <property type="entry name" value="MobB_dom"/>
</dbReference>
<reference evidence="2 3" key="1">
    <citation type="submission" date="2016-05" db="EMBL/GenBank/DDBJ databases">
        <title>Paenibacillus sp. 1ZS3-15 nov., isolated from the rhizosphere soil.</title>
        <authorList>
            <person name="Zhang X.X."/>
            <person name="Zhang J."/>
        </authorList>
    </citation>
    <scope>NUCLEOTIDE SEQUENCE [LARGE SCALE GENOMIC DNA]</scope>
    <source>
        <strain evidence="2 3">1ZS3-15</strain>
    </source>
</reference>
<dbReference type="Proteomes" id="UP000078454">
    <property type="component" value="Unassembled WGS sequence"/>
</dbReference>
<organism evidence="2 3">
    <name type="scientific">Paenibacillus oryzisoli</name>
    <dbReference type="NCBI Taxonomy" id="1850517"/>
    <lineage>
        <taxon>Bacteria</taxon>
        <taxon>Bacillati</taxon>
        <taxon>Bacillota</taxon>
        <taxon>Bacilli</taxon>
        <taxon>Bacillales</taxon>
        <taxon>Paenibacillaceae</taxon>
        <taxon>Paenibacillus</taxon>
    </lineage>
</organism>
<keyword evidence="3" id="KW-1185">Reference proteome</keyword>
<dbReference type="STRING" id="1850517.A8708_12305"/>
<evidence type="ECO:0000313" key="2">
    <source>
        <dbReference type="EMBL" id="OAS22347.1"/>
    </source>
</evidence>
<dbReference type="Pfam" id="PF03205">
    <property type="entry name" value="MobB"/>
    <property type="match status" value="1"/>
</dbReference>
<dbReference type="OrthoDB" id="9786803at2"/>
<evidence type="ECO:0000259" key="1">
    <source>
        <dbReference type="Pfam" id="PF03205"/>
    </source>
</evidence>
<dbReference type="NCBIfam" id="TIGR00176">
    <property type="entry name" value="mobB"/>
    <property type="match status" value="1"/>
</dbReference>
<name>A0A198AM61_9BACL</name>
<dbReference type="SUPFAM" id="SSF52540">
    <property type="entry name" value="P-loop containing nucleoside triphosphate hydrolases"/>
    <property type="match status" value="1"/>
</dbReference>
<evidence type="ECO:0000313" key="3">
    <source>
        <dbReference type="Proteomes" id="UP000078454"/>
    </source>
</evidence>
<comment type="caution">
    <text evidence="2">The sequence shown here is derived from an EMBL/GenBank/DDBJ whole genome shotgun (WGS) entry which is preliminary data.</text>
</comment>
<dbReference type="RefSeq" id="WP_068662117.1">
    <property type="nucleotide sequence ID" value="NZ_LYPB01000045.1"/>
</dbReference>